<dbReference type="AlphaFoldDB" id="A0AAV2MY08"/>
<keyword evidence="3" id="KW-1185">Reference proteome</keyword>
<evidence type="ECO:0000313" key="3">
    <source>
        <dbReference type="Proteomes" id="UP001497644"/>
    </source>
</evidence>
<gene>
    <name evidence="2" type="ORF">LPLAT_LOCUS5523</name>
</gene>
<proteinExistence type="predicted"/>
<feature type="compositionally biased region" description="Basic and acidic residues" evidence="1">
    <location>
        <begin position="10"/>
        <end position="27"/>
    </location>
</feature>
<name>A0AAV2MY08_9HYME</name>
<comment type="caution">
    <text evidence="2">The sequence shown here is derived from an EMBL/GenBank/DDBJ whole genome shotgun (WGS) entry which is preliminary data.</text>
</comment>
<dbReference type="EMBL" id="CAXIPU020000446">
    <property type="protein sequence ID" value="CAL1672117.1"/>
    <property type="molecule type" value="Genomic_DNA"/>
</dbReference>
<feature type="region of interest" description="Disordered" evidence="1">
    <location>
        <begin position="136"/>
        <end position="179"/>
    </location>
</feature>
<feature type="compositionally biased region" description="Polar residues" evidence="1">
    <location>
        <begin position="152"/>
        <end position="162"/>
    </location>
</feature>
<organism evidence="2 3">
    <name type="scientific">Lasius platythorax</name>
    <dbReference type="NCBI Taxonomy" id="488582"/>
    <lineage>
        <taxon>Eukaryota</taxon>
        <taxon>Metazoa</taxon>
        <taxon>Ecdysozoa</taxon>
        <taxon>Arthropoda</taxon>
        <taxon>Hexapoda</taxon>
        <taxon>Insecta</taxon>
        <taxon>Pterygota</taxon>
        <taxon>Neoptera</taxon>
        <taxon>Endopterygota</taxon>
        <taxon>Hymenoptera</taxon>
        <taxon>Apocrita</taxon>
        <taxon>Aculeata</taxon>
        <taxon>Formicoidea</taxon>
        <taxon>Formicidae</taxon>
        <taxon>Formicinae</taxon>
        <taxon>Lasius</taxon>
        <taxon>Lasius</taxon>
    </lineage>
</organism>
<dbReference type="Proteomes" id="UP001497644">
    <property type="component" value="Unassembled WGS sequence"/>
</dbReference>
<accession>A0AAV2MY08</accession>
<evidence type="ECO:0000313" key="2">
    <source>
        <dbReference type="EMBL" id="CAL1672117.1"/>
    </source>
</evidence>
<evidence type="ECO:0000256" key="1">
    <source>
        <dbReference type="SAM" id="MobiDB-lite"/>
    </source>
</evidence>
<feature type="region of interest" description="Disordered" evidence="1">
    <location>
        <begin position="1"/>
        <end position="28"/>
    </location>
</feature>
<feature type="compositionally biased region" description="Basic and acidic residues" evidence="1">
    <location>
        <begin position="136"/>
        <end position="149"/>
    </location>
</feature>
<protein>
    <submittedName>
        <fullName evidence="2">Uncharacterized protein</fullName>
    </submittedName>
</protein>
<sequence length="179" mass="19697">MEGCDNGTSETEKLCIGEPCETERSSEKTSVTELNIKQETIMDRTTSDVNKNNLIKKIRAYSIPPTDNGVESAEVGVVEGESNLHTTSHTRVRDETLARRNVSARDELGCRVGPRPVSRNECRGILPIKEILETRSSKEASRGNVERRLIANSGNSNLSLSRHSNESEMPRGSLNDDAA</sequence>
<reference evidence="2" key="1">
    <citation type="submission" date="2024-04" db="EMBL/GenBank/DDBJ databases">
        <authorList>
            <consortium name="Molecular Ecology Group"/>
        </authorList>
    </citation>
    <scope>NUCLEOTIDE SEQUENCE</scope>
</reference>